<evidence type="ECO:0000313" key="3">
    <source>
        <dbReference type="Proteomes" id="UP000326202"/>
    </source>
</evidence>
<dbReference type="InterPro" id="IPR002931">
    <property type="entry name" value="Transglutaminase-like"/>
</dbReference>
<dbReference type="OrthoDB" id="9804023at2"/>
<sequence>MPLFEVVHRTRYRYARPVTFGEHRALLRPRDSHDLRLHDISISIQPKARLRWMHDVFSNSIALIEFLEPAAELTVESRLVMERFDDGSDAEEMPRGEKIAAYPFTYPEAIRRDLGGTERRHYDDPKGDVAAWARQFEAGAYDSAALLMSMMLAINKTFNYRARYEHGTQSPTETLALHSGTCRDFALFMMEAARSLGFAARFVTGYLYDPAADGEVSGFRGAGATHAWLQIFLPLSGWIEYDPTNGLVGGRNLIRVGVARDPSQAIPLAGTYGGTAADSLGMEVEVKVHALEPGDR</sequence>
<name>A0A5J6MDB9_9PROT</name>
<evidence type="ECO:0000313" key="2">
    <source>
        <dbReference type="EMBL" id="QEX15413.1"/>
    </source>
</evidence>
<dbReference type="SUPFAM" id="SSF54001">
    <property type="entry name" value="Cysteine proteinases"/>
    <property type="match status" value="1"/>
</dbReference>
<dbReference type="PANTHER" id="PTHR33490:SF1">
    <property type="entry name" value="SLL1233 PROTEIN"/>
    <property type="match status" value="1"/>
</dbReference>
<dbReference type="InterPro" id="IPR038765">
    <property type="entry name" value="Papain-like_cys_pep_sf"/>
</dbReference>
<feature type="domain" description="Transglutaminase-like" evidence="1">
    <location>
        <begin position="174"/>
        <end position="245"/>
    </location>
</feature>
<proteinExistence type="predicted"/>
<dbReference type="EMBL" id="CP042906">
    <property type="protein sequence ID" value="QEX15413.1"/>
    <property type="molecule type" value="Genomic_DNA"/>
</dbReference>
<reference evidence="2 3" key="1">
    <citation type="submission" date="2019-08" db="EMBL/GenBank/DDBJ databases">
        <title>Hyperibacter terrae gen. nov., sp. nov. and Hyperibacter viscosus sp. nov., two new members in the family Rhodospirillaceae isolated from the rhizosphere of Hypericum perforatum.</title>
        <authorList>
            <person name="Noviana Z."/>
        </authorList>
    </citation>
    <scope>NUCLEOTIDE SEQUENCE [LARGE SCALE GENOMIC DNA]</scope>
    <source>
        <strain evidence="2 3">R5913</strain>
    </source>
</reference>
<organism evidence="2 3">
    <name type="scientific">Hypericibacter terrae</name>
    <dbReference type="NCBI Taxonomy" id="2602015"/>
    <lineage>
        <taxon>Bacteria</taxon>
        <taxon>Pseudomonadati</taxon>
        <taxon>Pseudomonadota</taxon>
        <taxon>Alphaproteobacteria</taxon>
        <taxon>Rhodospirillales</taxon>
        <taxon>Dongiaceae</taxon>
        <taxon>Hypericibacter</taxon>
    </lineage>
</organism>
<evidence type="ECO:0000259" key="1">
    <source>
        <dbReference type="SMART" id="SM00460"/>
    </source>
</evidence>
<dbReference type="Pfam" id="PF01841">
    <property type="entry name" value="Transglut_core"/>
    <property type="match status" value="1"/>
</dbReference>
<keyword evidence="3" id="KW-1185">Reference proteome</keyword>
<dbReference type="RefSeq" id="WP_151175866.1">
    <property type="nucleotide sequence ID" value="NZ_CP042906.1"/>
</dbReference>
<dbReference type="AlphaFoldDB" id="A0A5J6MDB9"/>
<dbReference type="KEGG" id="htq:FRZ44_06960"/>
<accession>A0A5J6MDB9</accession>
<dbReference type="Pfam" id="PF08379">
    <property type="entry name" value="Bact_transglu_N"/>
    <property type="match status" value="1"/>
</dbReference>
<dbReference type="InterPro" id="IPR013589">
    <property type="entry name" value="Bac_transglu_N"/>
</dbReference>
<dbReference type="Gene3D" id="3.10.620.30">
    <property type="match status" value="1"/>
</dbReference>
<dbReference type="SMART" id="SM00460">
    <property type="entry name" value="TGc"/>
    <property type="match status" value="1"/>
</dbReference>
<dbReference type="Proteomes" id="UP000326202">
    <property type="component" value="Chromosome"/>
</dbReference>
<gene>
    <name evidence="2" type="ORF">FRZ44_06960</name>
</gene>
<protein>
    <submittedName>
        <fullName evidence="2">Transglutaminase</fullName>
    </submittedName>
</protein>
<dbReference type="PANTHER" id="PTHR33490">
    <property type="entry name" value="BLR5614 PROTEIN-RELATED"/>
    <property type="match status" value="1"/>
</dbReference>